<feature type="transmembrane region" description="Helical" evidence="15">
    <location>
        <begin position="661"/>
        <end position="681"/>
    </location>
</feature>
<keyword evidence="11" id="KW-0325">Glycoprotein</keyword>
<evidence type="ECO:0000256" key="15">
    <source>
        <dbReference type="SAM" id="Phobius"/>
    </source>
</evidence>
<feature type="compositionally biased region" description="Basic and acidic residues" evidence="14">
    <location>
        <begin position="15"/>
        <end position="26"/>
    </location>
</feature>
<name>A0A8K9VF42_ONCMY</name>
<reference evidence="16" key="1">
    <citation type="submission" date="2025-08" db="UniProtKB">
        <authorList>
            <consortium name="Ensembl"/>
        </authorList>
    </citation>
    <scope>IDENTIFICATION</scope>
</reference>
<protein>
    <submittedName>
        <fullName evidence="16">Uncharacterized protein</fullName>
    </submittedName>
</protein>
<dbReference type="PANTHER" id="PTHR45897:SF5">
    <property type="entry name" value="HIGH AFFINITY CHOLINE TRANSPORTER 1"/>
    <property type="match status" value="1"/>
</dbReference>
<feature type="transmembrane region" description="Helical" evidence="15">
    <location>
        <begin position="373"/>
        <end position="391"/>
    </location>
</feature>
<comment type="subcellular location">
    <subcellularLocation>
        <location evidence="1">Membrane</location>
        <topology evidence="1">Multi-pass membrane protein</topology>
    </subcellularLocation>
</comment>
<evidence type="ECO:0000256" key="5">
    <source>
        <dbReference type="ARBA" id="ARBA00022847"/>
    </source>
</evidence>
<evidence type="ECO:0000256" key="12">
    <source>
        <dbReference type="ARBA" id="ARBA00023201"/>
    </source>
</evidence>
<feature type="transmembrane region" description="Helical" evidence="15">
    <location>
        <begin position="345"/>
        <end position="366"/>
    </location>
</feature>
<evidence type="ECO:0000256" key="2">
    <source>
        <dbReference type="ARBA" id="ARBA00006434"/>
    </source>
</evidence>
<evidence type="ECO:0000256" key="9">
    <source>
        <dbReference type="ARBA" id="ARBA00023065"/>
    </source>
</evidence>
<reference evidence="16" key="2">
    <citation type="submission" date="2025-09" db="UniProtKB">
        <authorList>
            <consortium name="Ensembl"/>
        </authorList>
    </citation>
    <scope>IDENTIFICATION</scope>
</reference>
<keyword evidence="4 15" id="KW-0812">Transmembrane</keyword>
<evidence type="ECO:0000256" key="10">
    <source>
        <dbReference type="ARBA" id="ARBA00023136"/>
    </source>
</evidence>
<dbReference type="Pfam" id="PF00474">
    <property type="entry name" value="SSF"/>
    <property type="match status" value="1"/>
</dbReference>
<keyword evidence="17" id="KW-1185">Reference proteome</keyword>
<keyword evidence="3" id="KW-0813">Transport</keyword>
<comment type="similarity">
    <text evidence="2 13">Belongs to the sodium:solute symporter (SSF) (TC 2.A.21) family.</text>
</comment>
<keyword evidence="10 15" id="KW-0472">Membrane</keyword>
<dbReference type="CDD" id="cd11474">
    <property type="entry name" value="SLC5sbd_CHT"/>
    <property type="match status" value="1"/>
</dbReference>
<evidence type="ECO:0000256" key="14">
    <source>
        <dbReference type="SAM" id="MobiDB-lite"/>
    </source>
</evidence>
<dbReference type="AlphaFoldDB" id="A0A8K9VF42"/>
<organism evidence="16 17">
    <name type="scientific">Oncorhynchus mykiss</name>
    <name type="common">Rainbow trout</name>
    <name type="synonym">Salmo gairdneri</name>
    <dbReference type="NCBI Taxonomy" id="8022"/>
    <lineage>
        <taxon>Eukaryota</taxon>
        <taxon>Metazoa</taxon>
        <taxon>Chordata</taxon>
        <taxon>Craniata</taxon>
        <taxon>Vertebrata</taxon>
        <taxon>Euteleostomi</taxon>
        <taxon>Actinopterygii</taxon>
        <taxon>Neopterygii</taxon>
        <taxon>Teleostei</taxon>
        <taxon>Protacanthopterygii</taxon>
        <taxon>Salmoniformes</taxon>
        <taxon>Salmonidae</taxon>
        <taxon>Salmoninae</taxon>
        <taxon>Oncorhynchus</taxon>
    </lineage>
</organism>
<dbReference type="GeneTree" id="ENSGT00940000163454"/>
<feature type="transmembrane region" description="Helical" evidence="15">
    <location>
        <begin position="183"/>
        <end position="208"/>
    </location>
</feature>
<evidence type="ECO:0000256" key="3">
    <source>
        <dbReference type="ARBA" id="ARBA00022448"/>
    </source>
</evidence>
<dbReference type="Proteomes" id="UP000694395">
    <property type="component" value="Unassembled WGS sequence"/>
</dbReference>
<feature type="region of interest" description="Disordered" evidence="14">
    <location>
        <begin position="1"/>
        <end position="37"/>
    </location>
</feature>
<keyword evidence="12" id="KW-0739">Sodium transport</keyword>
<keyword evidence="9" id="KW-0406">Ion transport</keyword>
<evidence type="ECO:0000256" key="4">
    <source>
        <dbReference type="ARBA" id="ARBA00022692"/>
    </source>
</evidence>
<sequence>MPCPLPFTPPPLRPIKPEVEKSRRSELSNQEQDYTATTTATQSTELLTVSVLSGSVQSQCSVWECSESVFCLGVFRVSVLSGSVQSQCSVWECSESVFCLGVFRVSVLSGSVQSQCSVWECSESVFCLGVFRVSVLSGSVQSQCSVWECSESVFCLGVFRVSVLSGSVPSQCSFCERSQCSTMVLNIPGVVAMAVFYLLVLGTGLWAARKSRAMEKKSTGDKTEITLLGDRNIGLLVGIFTMTATWVGGGFIVGIAEVVYNPNLGLVWAFMPLQSSVSFIIGGIFFAKPMREKKYVTMMDPFQIKYGRVVSGALVFPALVMDALWVACTLVGLGGTMSVILDLPYSYSVGISAVVAIIYTLLGGLYSVAYTDVIQLILIFFSLWLCVPFLMANPVVGDITQTAFNHTYQAPWLGHMEKGKVFKWVDDFLLVALGSLSFQCFHQRTLSASSSFNAQVTCFAAAAMVLILGIPSVLVGAVAASTDWNLTSYGSPSPYERNETGLVLPIALQHLAPPYVSVIGIGAIAAAVMSSVDSGLLSSASMFSSNIYKNIIRKQASDREIQWVIRVSVVVVGLCGMALTLLHNSTYALWILASDLSYTIIFPQLICVLFFQVSNGYGAVVGYLVGGLMRLLCGEPIFNLAPVLHFPGCTLEDGVYVQRSPIRTICMLLALAAILGFSWLAQLMFNKVWLPERWDVFQVKFQTLPLGGAREMKEKEEDGATSEPMLDTTKC</sequence>
<feature type="transmembrane region" description="Helical" evidence="15">
    <location>
        <begin position="453"/>
        <end position="480"/>
    </location>
</feature>
<evidence type="ECO:0000313" key="17">
    <source>
        <dbReference type="Proteomes" id="UP000694395"/>
    </source>
</evidence>
<dbReference type="GO" id="GO:0005307">
    <property type="term" value="F:choline:sodium symporter activity"/>
    <property type="evidence" value="ECO:0007669"/>
    <property type="project" value="TreeGrafter"/>
</dbReference>
<evidence type="ECO:0000256" key="11">
    <source>
        <dbReference type="ARBA" id="ARBA00023180"/>
    </source>
</evidence>
<evidence type="ECO:0000256" key="1">
    <source>
        <dbReference type="ARBA" id="ARBA00004141"/>
    </source>
</evidence>
<keyword evidence="7 15" id="KW-1133">Transmembrane helix</keyword>
<feature type="transmembrane region" description="Helical" evidence="15">
    <location>
        <begin position="266"/>
        <end position="287"/>
    </location>
</feature>
<evidence type="ECO:0000256" key="7">
    <source>
        <dbReference type="ARBA" id="ARBA00022989"/>
    </source>
</evidence>
<dbReference type="Gene3D" id="1.20.1730.10">
    <property type="entry name" value="Sodium/glucose cotransporter"/>
    <property type="match status" value="1"/>
</dbReference>
<dbReference type="GO" id="GO:0005886">
    <property type="term" value="C:plasma membrane"/>
    <property type="evidence" value="ECO:0007669"/>
    <property type="project" value="TreeGrafter"/>
</dbReference>
<dbReference type="InterPro" id="IPR038377">
    <property type="entry name" value="Na/Glc_symporter_sf"/>
</dbReference>
<dbReference type="Ensembl" id="ENSOMYT00000119568.1">
    <property type="protein sequence ID" value="ENSOMYP00000121048.1"/>
    <property type="gene ID" value="ENSOMYG00000058842.1"/>
</dbReference>
<keyword evidence="5" id="KW-0769">Symport</keyword>
<feature type="transmembrane region" description="Helical" evidence="15">
    <location>
        <begin position="233"/>
        <end position="260"/>
    </location>
</feature>
<evidence type="ECO:0000256" key="8">
    <source>
        <dbReference type="ARBA" id="ARBA00023053"/>
    </source>
</evidence>
<proteinExistence type="inferred from homology"/>
<evidence type="ECO:0000256" key="13">
    <source>
        <dbReference type="RuleBase" id="RU362091"/>
    </source>
</evidence>
<feature type="region of interest" description="Disordered" evidence="14">
    <location>
        <begin position="712"/>
        <end position="731"/>
    </location>
</feature>
<dbReference type="GO" id="GO:0008292">
    <property type="term" value="P:acetylcholine biosynthetic process"/>
    <property type="evidence" value="ECO:0007669"/>
    <property type="project" value="TreeGrafter"/>
</dbReference>
<feature type="transmembrane region" description="Helical" evidence="15">
    <location>
        <begin position="563"/>
        <end position="582"/>
    </location>
</feature>
<keyword evidence="8" id="KW-0915">Sodium</keyword>
<dbReference type="PANTHER" id="PTHR45897">
    <property type="entry name" value="HIGH-AFFINITY CHOLINE TRANSPORTER 1"/>
    <property type="match status" value="1"/>
</dbReference>
<dbReference type="PROSITE" id="PS50283">
    <property type="entry name" value="NA_SOLUT_SYMP_3"/>
    <property type="match status" value="1"/>
</dbReference>
<dbReference type="InterPro" id="IPR052244">
    <property type="entry name" value="Choline_transporter"/>
</dbReference>
<dbReference type="InterPro" id="IPR001734">
    <property type="entry name" value="Na/solute_symporter"/>
</dbReference>
<feature type="transmembrane region" description="Helical" evidence="15">
    <location>
        <begin position="588"/>
        <end position="613"/>
    </location>
</feature>
<feature type="transmembrane region" description="Helical" evidence="15">
    <location>
        <begin position="620"/>
        <end position="641"/>
    </location>
</feature>
<accession>A0A8K9VF42</accession>
<evidence type="ECO:0000313" key="16">
    <source>
        <dbReference type="Ensembl" id="ENSOMYP00000121048.1"/>
    </source>
</evidence>
<evidence type="ECO:0000256" key="6">
    <source>
        <dbReference type="ARBA" id="ARBA00022979"/>
    </source>
</evidence>
<feature type="transmembrane region" description="Helical" evidence="15">
    <location>
        <begin position="308"/>
        <end position="333"/>
    </location>
</feature>
<keyword evidence="6" id="KW-0530">Neurotransmitter biosynthesis</keyword>
<feature type="compositionally biased region" description="Pro residues" evidence="14">
    <location>
        <begin position="1"/>
        <end position="14"/>
    </location>
</feature>